<gene>
    <name evidence="1" type="ORF">SNEC2469_LOCUS13352</name>
</gene>
<keyword evidence="2" id="KW-1185">Reference proteome</keyword>
<comment type="caution">
    <text evidence="1">The sequence shown here is derived from an EMBL/GenBank/DDBJ whole genome shotgun (WGS) entry which is preliminary data.</text>
</comment>
<evidence type="ECO:0000313" key="1">
    <source>
        <dbReference type="EMBL" id="CAE7473049.1"/>
    </source>
</evidence>
<dbReference type="EMBL" id="CAJNJA010021286">
    <property type="protein sequence ID" value="CAE7473049.1"/>
    <property type="molecule type" value="Genomic_DNA"/>
</dbReference>
<reference evidence="1" key="1">
    <citation type="submission" date="2021-02" db="EMBL/GenBank/DDBJ databases">
        <authorList>
            <person name="Dougan E. K."/>
            <person name="Rhodes N."/>
            <person name="Thang M."/>
            <person name="Chan C."/>
        </authorList>
    </citation>
    <scope>NUCLEOTIDE SEQUENCE</scope>
</reference>
<feature type="non-terminal residue" evidence="1">
    <location>
        <position position="1"/>
    </location>
</feature>
<proteinExistence type="predicted"/>
<feature type="non-terminal residue" evidence="1">
    <location>
        <position position="248"/>
    </location>
</feature>
<accession>A0A812SFE2</accession>
<dbReference type="Proteomes" id="UP000601435">
    <property type="component" value="Unassembled WGS sequence"/>
</dbReference>
<organism evidence="1 2">
    <name type="scientific">Symbiodinium necroappetens</name>
    <dbReference type="NCBI Taxonomy" id="1628268"/>
    <lineage>
        <taxon>Eukaryota</taxon>
        <taxon>Sar</taxon>
        <taxon>Alveolata</taxon>
        <taxon>Dinophyceae</taxon>
        <taxon>Suessiales</taxon>
        <taxon>Symbiodiniaceae</taxon>
        <taxon>Symbiodinium</taxon>
    </lineage>
</organism>
<sequence>VALGLETALSASEQHAVDLEQRFAIAKEQHRAAQARAKEMCRNLEEGGARRLQELLPLPRPEVTKRLTQEKDGLVGGPREVAETEAVILETSSAQKAAMLELKELHHRQRCCLVGLGEQLQGPHRSATHEALQELSAKAKESLVEGVKDAQTTLGSLEVALQKAAQVAAAGAGSVTKEAEEAQRSFAEHTQQLQKTLASQRQALAASAARTSEALKAASEAVSELSALSDASLAETAQAVTGLQNVHE</sequence>
<dbReference type="AlphaFoldDB" id="A0A812SFE2"/>
<evidence type="ECO:0000313" key="2">
    <source>
        <dbReference type="Proteomes" id="UP000601435"/>
    </source>
</evidence>
<protein>
    <submittedName>
        <fullName evidence="1">Uncharacterized protein</fullName>
    </submittedName>
</protein>
<name>A0A812SFE2_9DINO</name>